<organism evidence="1">
    <name type="scientific">Ixodes ricinus</name>
    <name type="common">Common tick</name>
    <name type="synonym">Acarus ricinus</name>
    <dbReference type="NCBI Taxonomy" id="34613"/>
    <lineage>
        <taxon>Eukaryota</taxon>
        <taxon>Metazoa</taxon>
        <taxon>Ecdysozoa</taxon>
        <taxon>Arthropoda</taxon>
        <taxon>Chelicerata</taxon>
        <taxon>Arachnida</taxon>
        <taxon>Acari</taxon>
        <taxon>Parasitiformes</taxon>
        <taxon>Ixodida</taxon>
        <taxon>Ixodoidea</taxon>
        <taxon>Ixodidae</taxon>
        <taxon>Ixodinae</taxon>
        <taxon>Ixodes</taxon>
    </lineage>
</organism>
<protein>
    <submittedName>
        <fullName evidence="1">Uncharacterized protein</fullName>
    </submittedName>
</protein>
<proteinExistence type="predicted"/>
<accession>A0A6B0UEX4</accession>
<dbReference type="EMBL" id="GIFC01006001">
    <property type="protein sequence ID" value="MXU88084.1"/>
    <property type="molecule type" value="Transcribed_RNA"/>
</dbReference>
<reference evidence="1" key="1">
    <citation type="submission" date="2019-12" db="EMBL/GenBank/DDBJ databases">
        <title>An insight into the sialome of adult female Ixodes ricinus ticks feeding for 6 days.</title>
        <authorList>
            <person name="Perner J."/>
            <person name="Ribeiro J.M.C."/>
        </authorList>
    </citation>
    <scope>NUCLEOTIDE SEQUENCE</scope>
    <source>
        <strain evidence="1">Semi-engorged</strain>
        <tissue evidence="1">Salivary glands</tissue>
    </source>
</reference>
<sequence>MRADHNLLNQSSGANSRSLLSLPAFLAFRRSTAARCKIGLCAFVLSHPVVEEGRSLNEACLFACRVCLNVIPFFISIIPFLESRPLFFSVVTNRVQTFKR</sequence>
<dbReference type="AlphaFoldDB" id="A0A6B0UEX4"/>
<evidence type="ECO:0000313" key="1">
    <source>
        <dbReference type="EMBL" id="MXU88084.1"/>
    </source>
</evidence>
<name>A0A6B0UEX4_IXORI</name>